<feature type="transmembrane region" description="Helical" evidence="7">
    <location>
        <begin position="353"/>
        <end position="377"/>
    </location>
</feature>
<feature type="transmembrane region" description="Helical" evidence="7">
    <location>
        <begin position="30"/>
        <end position="54"/>
    </location>
</feature>
<dbReference type="OrthoDB" id="9791588at2"/>
<feature type="transmembrane region" description="Helical" evidence="7">
    <location>
        <begin position="227"/>
        <end position="250"/>
    </location>
</feature>
<dbReference type="Proteomes" id="UP000000496">
    <property type="component" value="Chromosome gsn.131"/>
</dbReference>
<evidence type="ECO:0000256" key="6">
    <source>
        <dbReference type="ARBA" id="ARBA00023136"/>
    </source>
</evidence>
<evidence type="ECO:0000313" key="9">
    <source>
        <dbReference type="Proteomes" id="UP000000496"/>
    </source>
</evidence>
<feature type="transmembrane region" description="Helical" evidence="7">
    <location>
        <begin position="325"/>
        <end position="347"/>
    </location>
</feature>
<feature type="transmembrane region" description="Helical" evidence="7">
    <location>
        <begin position="144"/>
        <end position="170"/>
    </location>
</feature>
<sequence length="455" mass="49768">MRKTLKTFQLVMINVIAVDSIRTLPFSAELGFSLVFFYLLAGVFFFIPSGLVAAELGTGWPNTGGIYVWVREAFGKKASLCVIWLNWIYNVVWYPTIMALIAGVFTYFFNPELATNRLYMALMILGLFWGATFVNLFGMRVSSIISTIGAIIGTLVPMVLIIVLGVVWLVKRDPSQIAFTWDALFPDMTQSGNLAFFSSVLFGLLGLEMAATHAAEVRNPKKDYPRSVFISIIIILATIVFSSLAIAIVVPNQKLSLVTGILQAFFIFFQDYHIAWMAPIIAAAVIIGGLSGVSAWIIGPTKGMMVAAEDGSLPLFMRHRNRKGVPSNVLLLQGVIVSILCLAFVLMPTVNSSFWLLSQITAQLALLVYVALFAAGIRLRYKQGHVERSFAIPGGKTIGMWFVGMCGILACLIAFGLGFIPPTQVGITNVFVYELLLIGGIVVASTFPLLFRRGS</sequence>
<dbReference type="GO" id="GO:0022857">
    <property type="term" value="F:transmembrane transporter activity"/>
    <property type="evidence" value="ECO:0007669"/>
    <property type="project" value="InterPro"/>
</dbReference>
<feature type="transmembrane region" description="Helical" evidence="7">
    <location>
        <begin position="191"/>
        <end position="215"/>
    </location>
</feature>
<feature type="transmembrane region" description="Helical" evidence="7">
    <location>
        <begin position="118"/>
        <end position="138"/>
    </location>
</feature>
<dbReference type="EMBL" id="FR872582">
    <property type="protein sequence ID" value="CCB89660.1"/>
    <property type="molecule type" value="Genomic_DNA"/>
</dbReference>
<evidence type="ECO:0000256" key="5">
    <source>
        <dbReference type="ARBA" id="ARBA00022989"/>
    </source>
</evidence>
<dbReference type="HOGENOM" id="CLU_020854_4_2_0"/>
<keyword evidence="5 7" id="KW-1133">Transmembrane helix</keyword>
<dbReference type="eggNOG" id="COG0531">
    <property type="taxonomic scope" value="Bacteria"/>
</dbReference>
<keyword evidence="6 7" id="KW-0472">Membrane</keyword>
<evidence type="ECO:0000256" key="2">
    <source>
        <dbReference type="ARBA" id="ARBA00022448"/>
    </source>
</evidence>
<evidence type="ECO:0000256" key="4">
    <source>
        <dbReference type="ARBA" id="ARBA00022692"/>
    </source>
</evidence>
<feature type="transmembrane region" description="Helical" evidence="7">
    <location>
        <begin position="257"/>
        <end position="274"/>
    </location>
</feature>
<dbReference type="PIRSF" id="PIRSF006060">
    <property type="entry name" value="AA_transporter"/>
    <property type="match status" value="1"/>
</dbReference>
<comment type="subcellular location">
    <subcellularLocation>
        <location evidence="1">Cell membrane</location>
        <topology evidence="1">Multi-pass membrane protein</topology>
    </subcellularLocation>
</comment>
<keyword evidence="2" id="KW-0813">Transport</keyword>
<feature type="transmembrane region" description="Helical" evidence="7">
    <location>
        <begin position="87"/>
        <end position="109"/>
    </location>
</feature>
<organism evidence="8 9">
    <name type="scientific">Simkania negevensis (strain ATCC VR-1471 / DSM 27360 / Z)</name>
    <dbReference type="NCBI Taxonomy" id="331113"/>
    <lineage>
        <taxon>Bacteria</taxon>
        <taxon>Pseudomonadati</taxon>
        <taxon>Chlamydiota</taxon>
        <taxon>Chlamydiia</taxon>
        <taxon>Parachlamydiales</taxon>
        <taxon>Simkaniaceae</taxon>
        <taxon>Simkania</taxon>
    </lineage>
</organism>
<feature type="transmembrane region" description="Helical" evidence="7">
    <location>
        <begin position="398"/>
        <end position="419"/>
    </location>
</feature>
<proteinExistence type="predicted"/>
<gene>
    <name evidence="8" type="ordered locus">SNE_A17830</name>
</gene>
<accession>F8L5K9</accession>
<keyword evidence="3" id="KW-1003">Cell membrane</keyword>
<dbReference type="KEGG" id="sng:SNE_A17830"/>
<evidence type="ECO:0000256" key="3">
    <source>
        <dbReference type="ARBA" id="ARBA00022475"/>
    </source>
</evidence>
<evidence type="ECO:0000256" key="1">
    <source>
        <dbReference type="ARBA" id="ARBA00004651"/>
    </source>
</evidence>
<dbReference type="PANTHER" id="PTHR42770">
    <property type="entry name" value="AMINO ACID TRANSPORTER-RELATED"/>
    <property type="match status" value="1"/>
</dbReference>
<dbReference type="InterPro" id="IPR002293">
    <property type="entry name" value="AA/rel_permease1"/>
</dbReference>
<dbReference type="Pfam" id="PF13520">
    <property type="entry name" value="AA_permease_2"/>
    <property type="match status" value="1"/>
</dbReference>
<dbReference type="STRING" id="331113.SNE_A17830"/>
<dbReference type="GO" id="GO:0005886">
    <property type="term" value="C:plasma membrane"/>
    <property type="evidence" value="ECO:0007669"/>
    <property type="project" value="UniProtKB-SubCell"/>
</dbReference>
<protein>
    <submittedName>
        <fullName evidence="8">Uncharacterized transporter lpg1691</fullName>
    </submittedName>
</protein>
<reference evidence="8 9" key="2">
    <citation type="journal article" date="2011" name="Mol. Biol. Evol.">
        <title>Unity in variety--the pan-genome of the Chlamydiae.</title>
        <authorList>
            <person name="Collingro A."/>
            <person name="Tischler P."/>
            <person name="Weinmaier T."/>
            <person name="Penz T."/>
            <person name="Heinz E."/>
            <person name="Brunham R.C."/>
            <person name="Read T.D."/>
            <person name="Bavoil P.M."/>
            <person name="Sachse K."/>
            <person name="Kahane S."/>
            <person name="Friedman M.G."/>
            <person name="Rattei T."/>
            <person name="Myers G.S."/>
            <person name="Horn M."/>
        </authorList>
    </citation>
    <scope>NUCLEOTIDE SEQUENCE [LARGE SCALE GENOMIC DNA]</scope>
    <source>
        <strain evidence="9">ATCC VR-1471 / Z</strain>
    </source>
</reference>
<evidence type="ECO:0000313" key="8">
    <source>
        <dbReference type="EMBL" id="CCB89660.1"/>
    </source>
</evidence>
<evidence type="ECO:0000256" key="7">
    <source>
        <dbReference type="SAM" id="Phobius"/>
    </source>
</evidence>
<dbReference type="RefSeq" id="WP_013944126.1">
    <property type="nucleotide sequence ID" value="NC_015713.1"/>
</dbReference>
<dbReference type="InterPro" id="IPR050367">
    <property type="entry name" value="APC_superfamily"/>
</dbReference>
<dbReference type="AlphaFoldDB" id="F8L5K9"/>
<keyword evidence="4 7" id="KW-0812">Transmembrane</keyword>
<dbReference type="Gene3D" id="1.20.1740.10">
    <property type="entry name" value="Amino acid/polyamine transporter I"/>
    <property type="match status" value="1"/>
</dbReference>
<dbReference type="PANTHER" id="PTHR42770:SF15">
    <property type="entry name" value="GLUTAMATE_GAMMA-AMINOBUTYRATE ANTIPORTER-RELATED"/>
    <property type="match status" value="1"/>
</dbReference>
<reference key="1">
    <citation type="journal article" date="2011" name="Mol. Biol. Evol.">
        <title>Unity in variety -- the pan-genome of the Chlamydiae.</title>
        <authorList>
            <person name="Collingro A."/>
            <person name="Tischler P."/>
            <person name="Weinmaier T."/>
            <person name="Penz T."/>
            <person name="Heinz E."/>
            <person name="Brunham R.C."/>
            <person name="Read T.D."/>
            <person name="Bavoil P.M."/>
            <person name="Sachse K."/>
            <person name="Kahane S."/>
            <person name="Friedman M.G."/>
            <person name="Rattei T."/>
            <person name="Myers G.S.A."/>
            <person name="Horn M."/>
        </authorList>
    </citation>
    <scope>NUCLEOTIDE SEQUENCE</scope>
    <source>
        <strain>Z</strain>
    </source>
</reference>
<name>F8L5K9_SIMNZ</name>
<keyword evidence="9" id="KW-1185">Reference proteome</keyword>
<feature type="transmembrane region" description="Helical" evidence="7">
    <location>
        <begin position="431"/>
        <end position="451"/>
    </location>
</feature>
<feature type="transmembrane region" description="Helical" evidence="7">
    <location>
        <begin position="280"/>
        <end position="298"/>
    </location>
</feature>